<keyword evidence="5 6" id="KW-0472">Membrane</keyword>
<dbReference type="GO" id="GO:0005886">
    <property type="term" value="C:plasma membrane"/>
    <property type="evidence" value="ECO:0007669"/>
    <property type="project" value="UniProtKB-SubCell"/>
</dbReference>
<dbReference type="KEGG" id="tbe:Trebr_1076"/>
<evidence type="ECO:0000256" key="5">
    <source>
        <dbReference type="ARBA" id="ARBA00023136"/>
    </source>
</evidence>
<dbReference type="SUPFAM" id="SSF51206">
    <property type="entry name" value="cAMP-binding domain-like"/>
    <property type="match status" value="1"/>
</dbReference>
<dbReference type="EMBL" id="CP002696">
    <property type="protein sequence ID" value="AEE16508.1"/>
    <property type="molecule type" value="Genomic_DNA"/>
</dbReference>
<dbReference type="Proteomes" id="UP000006546">
    <property type="component" value="Chromosome"/>
</dbReference>
<evidence type="ECO:0000313" key="8">
    <source>
        <dbReference type="EMBL" id="AEE16508.1"/>
    </source>
</evidence>
<proteinExistence type="predicted"/>
<feature type="transmembrane region" description="Helical" evidence="6">
    <location>
        <begin position="251"/>
        <end position="273"/>
    </location>
</feature>
<keyword evidence="4 6" id="KW-1133">Transmembrane helix</keyword>
<feature type="transmembrane region" description="Helical" evidence="6">
    <location>
        <begin position="136"/>
        <end position="156"/>
    </location>
</feature>
<evidence type="ECO:0000256" key="2">
    <source>
        <dbReference type="ARBA" id="ARBA00022475"/>
    </source>
</evidence>
<keyword evidence="2" id="KW-1003">Cell membrane</keyword>
<dbReference type="RefSeq" id="WP_013758216.1">
    <property type="nucleotide sequence ID" value="NC_015500.1"/>
</dbReference>
<dbReference type="AlphaFoldDB" id="F4LKD4"/>
<dbReference type="Pfam" id="PF03631">
    <property type="entry name" value="Virul_fac_BrkB"/>
    <property type="match status" value="1"/>
</dbReference>
<comment type="subcellular location">
    <subcellularLocation>
        <location evidence="1">Cell membrane</location>
        <topology evidence="1">Multi-pass membrane protein</topology>
    </subcellularLocation>
</comment>
<dbReference type="OrthoDB" id="363046at2"/>
<feature type="transmembrane region" description="Helical" evidence="6">
    <location>
        <begin position="27"/>
        <end position="54"/>
    </location>
</feature>
<protein>
    <submittedName>
        <fullName evidence="8">Cyclic nucleotide-binding protein</fullName>
    </submittedName>
</protein>
<reference evidence="9" key="1">
    <citation type="submission" date="2011-04" db="EMBL/GenBank/DDBJ databases">
        <title>The complete genome of Treponema brennaborense DSM 12168.</title>
        <authorList>
            <person name="Lucas S."/>
            <person name="Han J."/>
            <person name="Lapidus A."/>
            <person name="Bruce D."/>
            <person name="Goodwin L."/>
            <person name="Pitluck S."/>
            <person name="Peters L."/>
            <person name="Kyrpides N."/>
            <person name="Mavromatis K."/>
            <person name="Ivanova N."/>
            <person name="Mikhailova N."/>
            <person name="Pagani I."/>
            <person name="Teshima H."/>
            <person name="Detter J.C."/>
            <person name="Tapia R."/>
            <person name="Han C."/>
            <person name="Land M."/>
            <person name="Hauser L."/>
            <person name="Markowitz V."/>
            <person name="Cheng J.-F."/>
            <person name="Hugenholtz P."/>
            <person name="Woyke T."/>
            <person name="Wu D."/>
            <person name="Gronow S."/>
            <person name="Wellnitz S."/>
            <person name="Brambilla E."/>
            <person name="Klenk H.-P."/>
            <person name="Eisen J.A."/>
        </authorList>
    </citation>
    <scope>NUCLEOTIDE SEQUENCE [LARGE SCALE GENOMIC DNA]</scope>
    <source>
        <strain evidence="9">DSM 12168 / CIP 105900 / DD5/3</strain>
    </source>
</reference>
<dbReference type="SMART" id="SM00100">
    <property type="entry name" value="cNMP"/>
    <property type="match status" value="1"/>
</dbReference>
<dbReference type="CDD" id="cd00038">
    <property type="entry name" value="CAP_ED"/>
    <property type="match status" value="1"/>
</dbReference>
<name>F4LKD4_TREBD</name>
<dbReference type="PANTHER" id="PTHR30213:SF0">
    <property type="entry name" value="UPF0761 MEMBRANE PROTEIN YIHY"/>
    <property type="match status" value="1"/>
</dbReference>
<feature type="transmembrane region" description="Helical" evidence="6">
    <location>
        <begin position="176"/>
        <end position="198"/>
    </location>
</feature>
<keyword evidence="3 6" id="KW-0812">Transmembrane</keyword>
<evidence type="ECO:0000313" key="9">
    <source>
        <dbReference type="Proteomes" id="UP000006546"/>
    </source>
</evidence>
<feature type="domain" description="Cyclic nucleotide-binding" evidence="7">
    <location>
        <begin position="321"/>
        <end position="414"/>
    </location>
</feature>
<sequence length="422" mass="47694">MEKKKLSFRTFTQTVFLTGSFFVRNDLITYASACAFGFLFSILPVIIMIATILIRFLHASPDILTNLFNFEDIFAETIDIPEIINSVLSVGGSGIFEIVIGLSIFWMARRFFNSVMQGVNCIFHTEAKSQPLISQLISLAGEVLIVVAVAVLIFLFTTGQSILSSSFLTSFIPQFFVRITALLLKFIPAGLMFLFVTVSFRVASGTKPPWLLCTIASGLCTAVFVVFQLIFAAFVDMTKYNLIYGVLSNSIVLLLEVFTFFILFLFFAQYVFVFQFFDQLLLAELYLLPDRDDMNADAVIRRILFIQPDYFMRTNTTHIAYSAGTVVYREGDDTNDVYYLTCGTVQILRKNHSLYCERGAFFGELPCLLNDRRESTAVAVTDVDLIKINSETFTSMLAKNPDVSRKALAQVSVYFAKLYWKR</sequence>
<dbReference type="InterPro" id="IPR014710">
    <property type="entry name" value="RmlC-like_jellyroll"/>
</dbReference>
<evidence type="ECO:0000256" key="4">
    <source>
        <dbReference type="ARBA" id="ARBA00022989"/>
    </source>
</evidence>
<dbReference type="STRING" id="906968.Trebr_1076"/>
<feature type="transmembrane region" description="Helical" evidence="6">
    <location>
        <begin position="210"/>
        <end position="231"/>
    </location>
</feature>
<dbReference type="Pfam" id="PF00027">
    <property type="entry name" value="cNMP_binding"/>
    <property type="match status" value="1"/>
</dbReference>
<dbReference type="PROSITE" id="PS50042">
    <property type="entry name" value="CNMP_BINDING_3"/>
    <property type="match status" value="1"/>
</dbReference>
<keyword evidence="9" id="KW-1185">Reference proteome</keyword>
<dbReference type="PANTHER" id="PTHR30213">
    <property type="entry name" value="INNER MEMBRANE PROTEIN YHJD"/>
    <property type="match status" value="1"/>
</dbReference>
<gene>
    <name evidence="8" type="ordered locus">Trebr_1076</name>
</gene>
<feature type="transmembrane region" description="Helical" evidence="6">
    <location>
        <begin position="83"/>
        <end position="108"/>
    </location>
</feature>
<organism evidence="8 9">
    <name type="scientific">Treponema brennaborense (strain DSM 12168 / CIP 105900 / DD5/3)</name>
    <dbReference type="NCBI Taxonomy" id="906968"/>
    <lineage>
        <taxon>Bacteria</taxon>
        <taxon>Pseudomonadati</taxon>
        <taxon>Spirochaetota</taxon>
        <taxon>Spirochaetia</taxon>
        <taxon>Spirochaetales</taxon>
        <taxon>Treponemataceae</taxon>
        <taxon>Treponema</taxon>
    </lineage>
</organism>
<evidence type="ECO:0000256" key="3">
    <source>
        <dbReference type="ARBA" id="ARBA00022692"/>
    </source>
</evidence>
<dbReference type="HOGENOM" id="CLU_049883_0_0_12"/>
<dbReference type="InterPro" id="IPR017039">
    <property type="entry name" value="Virul_fac_BrkB"/>
</dbReference>
<dbReference type="InterPro" id="IPR018490">
    <property type="entry name" value="cNMP-bd_dom_sf"/>
</dbReference>
<accession>F4LKD4</accession>
<dbReference type="InterPro" id="IPR000595">
    <property type="entry name" value="cNMP-bd_dom"/>
</dbReference>
<dbReference type="eggNOG" id="COG1295">
    <property type="taxonomic scope" value="Bacteria"/>
</dbReference>
<evidence type="ECO:0000256" key="6">
    <source>
        <dbReference type="SAM" id="Phobius"/>
    </source>
</evidence>
<dbReference type="Gene3D" id="2.60.120.10">
    <property type="entry name" value="Jelly Rolls"/>
    <property type="match status" value="1"/>
</dbReference>
<evidence type="ECO:0000256" key="1">
    <source>
        <dbReference type="ARBA" id="ARBA00004651"/>
    </source>
</evidence>
<evidence type="ECO:0000259" key="7">
    <source>
        <dbReference type="PROSITE" id="PS50042"/>
    </source>
</evidence>